<protein>
    <submittedName>
        <fullName evidence="1">Uncharacterized protein</fullName>
    </submittedName>
</protein>
<evidence type="ECO:0000313" key="2">
    <source>
        <dbReference type="Proteomes" id="UP001239111"/>
    </source>
</evidence>
<evidence type="ECO:0000313" key="1">
    <source>
        <dbReference type="EMBL" id="KAJ8685608.1"/>
    </source>
</evidence>
<name>A0ACC2PR65_9HYME</name>
<accession>A0ACC2PR65</accession>
<dbReference type="Proteomes" id="UP001239111">
    <property type="component" value="Chromosome 1"/>
</dbReference>
<organism evidence="1 2">
    <name type="scientific">Eretmocerus hayati</name>
    <dbReference type="NCBI Taxonomy" id="131215"/>
    <lineage>
        <taxon>Eukaryota</taxon>
        <taxon>Metazoa</taxon>
        <taxon>Ecdysozoa</taxon>
        <taxon>Arthropoda</taxon>
        <taxon>Hexapoda</taxon>
        <taxon>Insecta</taxon>
        <taxon>Pterygota</taxon>
        <taxon>Neoptera</taxon>
        <taxon>Endopterygota</taxon>
        <taxon>Hymenoptera</taxon>
        <taxon>Apocrita</taxon>
        <taxon>Proctotrupomorpha</taxon>
        <taxon>Chalcidoidea</taxon>
        <taxon>Aphelinidae</taxon>
        <taxon>Aphelininae</taxon>
        <taxon>Eretmocerus</taxon>
    </lineage>
</organism>
<reference evidence="1" key="1">
    <citation type="submission" date="2023-04" db="EMBL/GenBank/DDBJ databases">
        <title>A chromosome-level genome assembly of the parasitoid wasp Eretmocerus hayati.</title>
        <authorList>
            <person name="Zhong Y."/>
            <person name="Liu S."/>
            <person name="Liu Y."/>
        </authorList>
    </citation>
    <scope>NUCLEOTIDE SEQUENCE</scope>
    <source>
        <strain evidence="1">ZJU_SS_LIU_2023</strain>
    </source>
</reference>
<proteinExistence type="predicted"/>
<sequence length="962" mass="111021">MHNQIEDRNDYGKSRGIPLDVLPSAEISSVLGNKVSDPNKNKKSSREKELFRKRKYYQRNEVKIRKQQKQYYSQCTQDRSKEKPQSLRTQALKTLGDLQYVTPIASQMLGNCKNISHAAQPCEVFPKAIRSPSSGELIHQDKTDTKEHGLIRKSQFYPGNSAEEQGDNDHQLDRNQMYDGECAINATEGTPCVSTNHPDSLDKNSLVQNSIQTRPKFIENSSKDLAKIKASRRIVMEYRKFRQNRMKNIAIEQAIAIETIKKTMQRFPIDMKKKTEALLRNKEKYIQNVMSQMDLADAVERRIQADWSVTRCIHARNHDILRLRRILKTLQNKWELAVTKLGKVSITENLQFAISVLCGRSVHHSTANPFFSETAYDYANVAKWAERDIDDNSSKYTSDPLIINERGRVTNILPALAKPGKSTTAWMCDGCCRKIDVDFLCEVKSLFHDAISVTYRSGQHFFTRIDECSSESSDTTKKGHPITCYIEPLSCKSRFLKMNILSYHYPFLRTVKRMIYDIKHPYCHNENIGIALQTGNLIELQRIQIETENLPVKGGSKNFEMCLDGTELTNRYMKGLKEFHKIDQDPPSIPCISCERLCTSGYVDRTEKHLIETNSKFFGLKGNPINMLLGDMQEDGRGMTWREKLQELYEPEYFKDSFICHHCIGKFKVEQLPSSCILNNLFTDEIPLEIQTLNMFEKMLVQRAKAFQVVVKLGTVQNKIIPHYMKLDQAKGRTFHLPLPFEATLEKLCKETDPIDLNHGLYVLVRSNPKKNKAIWEDYVNIRKIWIALHWLKYNNPFYVHFELPSTPEQLLSYLERTDLEYNEAPPSSRGSKLQTEVVLETEKLKDDALLAPAGTGFHLEGEHLQSTTQIRIENHLEENEGELSKRQIGSRPDGHGQRNNGFGVTSSIISDFTDSDEWNNLRNNNEKAVLTRFRYNPQPYSKCTEERAIEFIVHHIFYFLL</sequence>
<dbReference type="EMBL" id="CM056741">
    <property type="protein sequence ID" value="KAJ8685608.1"/>
    <property type="molecule type" value="Genomic_DNA"/>
</dbReference>
<keyword evidence="2" id="KW-1185">Reference proteome</keyword>
<comment type="caution">
    <text evidence="1">The sequence shown here is derived from an EMBL/GenBank/DDBJ whole genome shotgun (WGS) entry which is preliminary data.</text>
</comment>
<gene>
    <name evidence="1" type="ORF">QAD02_021401</name>
</gene>